<dbReference type="Gene3D" id="2.170.130.10">
    <property type="entry name" value="TonB-dependent receptor, plug domain"/>
    <property type="match status" value="1"/>
</dbReference>
<evidence type="ECO:0000256" key="12">
    <source>
        <dbReference type="ARBA" id="ARBA00023170"/>
    </source>
</evidence>
<reference evidence="19" key="1">
    <citation type="journal article" date="2019" name="Int. J. Syst. Evol. Microbiol.">
        <title>The Global Catalogue of Microorganisms (GCM) 10K type strain sequencing project: providing services to taxonomists for standard genome sequencing and annotation.</title>
        <authorList>
            <consortium name="The Broad Institute Genomics Platform"/>
            <consortium name="The Broad Institute Genome Sequencing Center for Infectious Disease"/>
            <person name="Wu L."/>
            <person name="Ma J."/>
        </authorList>
    </citation>
    <scope>NUCLEOTIDE SEQUENCE [LARGE SCALE GENOMIC DNA]</scope>
    <source>
        <strain evidence="19">JCM 17666</strain>
    </source>
</reference>
<dbReference type="InterPro" id="IPR011662">
    <property type="entry name" value="Secretin/TonB_short_N"/>
</dbReference>
<keyword evidence="4 14" id="KW-1134">Transmembrane beta strand</keyword>
<evidence type="ECO:0000256" key="2">
    <source>
        <dbReference type="ARBA" id="ARBA00009810"/>
    </source>
</evidence>
<evidence type="ECO:0000256" key="13">
    <source>
        <dbReference type="ARBA" id="ARBA00023237"/>
    </source>
</evidence>
<evidence type="ECO:0000313" key="18">
    <source>
        <dbReference type="EMBL" id="GAA4338437.1"/>
    </source>
</evidence>
<feature type="domain" description="Secretin/TonB short N-terminal" evidence="17">
    <location>
        <begin position="55"/>
        <end position="106"/>
    </location>
</feature>
<keyword evidence="9" id="KW-0406">Ion transport</keyword>
<organism evidence="18 19">
    <name type="scientific">Pigmentiphaga soli</name>
    <dbReference type="NCBI Taxonomy" id="1007095"/>
    <lineage>
        <taxon>Bacteria</taxon>
        <taxon>Pseudomonadati</taxon>
        <taxon>Pseudomonadota</taxon>
        <taxon>Betaproteobacteria</taxon>
        <taxon>Burkholderiales</taxon>
        <taxon>Alcaligenaceae</taxon>
        <taxon>Pigmentiphaga</taxon>
    </lineage>
</organism>
<dbReference type="NCBIfam" id="TIGR01783">
    <property type="entry name" value="TonB-siderophor"/>
    <property type="match status" value="1"/>
</dbReference>
<dbReference type="InterPro" id="IPR000531">
    <property type="entry name" value="Beta-barrel_TonB"/>
</dbReference>
<comment type="subcellular location">
    <subcellularLocation>
        <location evidence="1 14">Cell outer membrane</location>
        <topology evidence="1 14">Multi-pass membrane protein</topology>
    </subcellularLocation>
</comment>
<evidence type="ECO:0000256" key="8">
    <source>
        <dbReference type="ARBA" id="ARBA00023004"/>
    </source>
</evidence>
<keyword evidence="10 15" id="KW-0798">TonB box</keyword>
<proteinExistence type="inferred from homology"/>
<dbReference type="InterPro" id="IPR010105">
    <property type="entry name" value="TonB_sidphr_rcpt"/>
</dbReference>
<name>A0ABP8HF48_9BURK</name>
<dbReference type="Gene3D" id="2.40.170.20">
    <property type="entry name" value="TonB-dependent receptor, beta-barrel domain"/>
    <property type="match status" value="1"/>
</dbReference>
<evidence type="ECO:0000256" key="15">
    <source>
        <dbReference type="RuleBase" id="RU003357"/>
    </source>
</evidence>
<evidence type="ECO:0000256" key="9">
    <source>
        <dbReference type="ARBA" id="ARBA00023065"/>
    </source>
</evidence>
<dbReference type="InterPro" id="IPR037066">
    <property type="entry name" value="Plug_dom_sf"/>
</dbReference>
<evidence type="ECO:0000256" key="4">
    <source>
        <dbReference type="ARBA" id="ARBA00022452"/>
    </source>
</evidence>
<keyword evidence="8" id="KW-0408">Iron</keyword>
<evidence type="ECO:0000256" key="3">
    <source>
        <dbReference type="ARBA" id="ARBA00022448"/>
    </source>
</evidence>
<dbReference type="Pfam" id="PF07715">
    <property type="entry name" value="Plug"/>
    <property type="match status" value="1"/>
</dbReference>
<evidence type="ECO:0000256" key="6">
    <source>
        <dbReference type="ARBA" id="ARBA00022692"/>
    </source>
</evidence>
<keyword evidence="12 18" id="KW-0675">Receptor</keyword>
<sequence length="824" mass="88727">MAIASRSSAPLCLASSLAFAMLGPVYAQPQAGYDFDLPAGPLGESLNRIAAEARRSLTVPPELVRGLTAPPVRGRYGVEQAMRLALGPSGLRLIVGPQGDLTVAPALPAVAPAARANPPAATLPPVDVVGTANAYQAPAAASPKFTAELRDTPRTVNVIPKAVIEDTASTSLQDVMRTMSGITFAAGEGGVPIADRPVIRGFNSTSNMLVDGMRDIGAQTREVFNLEQVEVTKGPDSVYFGRGGGGGSINIVTKAPRLENFAVGELSAGTAPSGRATVDGNWQLSDHAAFRLNAMGDKGKVAGRDDAVDYQKWGLAPSLALGLGTPTRVTLSYYHLQDDGMPDYSVPLDPRTGAPYEGVDRHAFYGLSGRDFRHTRTDIGTASIEHDLGDSLTLRNMTRYGQSTNSYVATAPNGASPLYAGINMPGTLQGTVFRQAKSQWTRTQTLANQTDLFGELETGSVKHRFDAGFEIGREKWNVDGWTVASANAAAAVQTGAVPQCQGYPSLFDSYDCTSLYSPDPGDPWTGSVTRNNNPTYYQTNTKAAYVFDAITLTEHWLVNAGLRWDSYRTESIRQGAVQASQKDNFVNYQLGLVYKPRREASLYVSTASASTPAALGNSDYDKVSAANRNLDPERSVTYEVGGKWDALDEKLSLTAAAFATDRKNASVQVEPGVVEPVGRTRVRGFELGASGSLTPEWQVFAGYTYLDSKIARGAYNDANVGQPLPDTPKNSLSLWSTYRFLPGWTVGGGAFFVDKRFGTACDRDCYAPSYWRFDAMLGWRVNPRLEFRMNLQNLFDKVYYTKVHYFMGDLGPGRAAVLTAVVRY</sequence>
<dbReference type="SUPFAM" id="SSF56935">
    <property type="entry name" value="Porins"/>
    <property type="match status" value="1"/>
</dbReference>
<evidence type="ECO:0000256" key="5">
    <source>
        <dbReference type="ARBA" id="ARBA00022496"/>
    </source>
</evidence>
<evidence type="ECO:0000256" key="10">
    <source>
        <dbReference type="ARBA" id="ARBA00023077"/>
    </source>
</evidence>
<evidence type="ECO:0000256" key="14">
    <source>
        <dbReference type="PROSITE-ProRule" id="PRU01360"/>
    </source>
</evidence>
<evidence type="ECO:0000256" key="16">
    <source>
        <dbReference type="SAM" id="SignalP"/>
    </source>
</evidence>
<dbReference type="CDD" id="cd01347">
    <property type="entry name" value="ligand_gated_channel"/>
    <property type="match status" value="1"/>
</dbReference>
<comment type="caution">
    <text evidence="18">The sequence shown here is derived from an EMBL/GenBank/DDBJ whole genome shotgun (WGS) entry which is preliminary data.</text>
</comment>
<dbReference type="InterPro" id="IPR036942">
    <property type="entry name" value="Beta-barrel_TonB_sf"/>
</dbReference>
<dbReference type="SMART" id="SM00965">
    <property type="entry name" value="STN"/>
    <property type="match status" value="1"/>
</dbReference>
<dbReference type="EMBL" id="BAABFO010000019">
    <property type="protein sequence ID" value="GAA4338437.1"/>
    <property type="molecule type" value="Genomic_DNA"/>
</dbReference>
<keyword evidence="11 14" id="KW-0472">Membrane</keyword>
<dbReference type="Gene3D" id="3.55.50.30">
    <property type="match status" value="1"/>
</dbReference>
<evidence type="ECO:0000259" key="17">
    <source>
        <dbReference type="SMART" id="SM00965"/>
    </source>
</evidence>
<dbReference type="Proteomes" id="UP001501671">
    <property type="component" value="Unassembled WGS sequence"/>
</dbReference>
<accession>A0ABP8HF48</accession>
<keyword evidence="5" id="KW-0410">Iron transport</keyword>
<keyword evidence="7 16" id="KW-0732">Signal</keyword>
<keyword evidence="3 14" id="KW-0813">Transport</keyword>
<keyword evidence="19" id="KW-1185">Reference proteome</keyword>
<dbReference type="PANTHER" id="PTHR32552">
    <property type="entry name" value="FERRICHROME IRON RECEPTOR-RELATED"/>
    <property type="match status" value="1"/>
</dbReference>
<gene>
    <name evidence="18" type="ORF">GCM10023144_35500</name>
</gene>
<keyword evidence="6 14" id="KW-0812">Transmembrane</keyword>
<evidence type="ECO:0000256" key="1">
    <source>
        <dbReference type="ARBA" id="ARBA00004571"/>
    </source>
</evidence>
<feature type="chain" id="PRO_5045513577" evidence="16">
    <location>
        <begin position="28"/>
        <end position="824"/>
    </location>
</feature>
<evidence type="ECO:0000313" key="19">
    <source>
        <dbReference type="Proteomes" id="UP001501671"/>
    </source>
</evidence>
<dbReference type="RefSeq" id="WP_345251216.1">
    <property type="nucleotide sequence ID" value="NZ_BAABFO010000019.1"/>
</dbReference>
<dbReference type="Pfam" id="PF00593">
    <property type="entry name" value="TonB_dep_Rec_b-barrel"/>
    <property type="match status" value="1"/>
</dbReference>
<evidence type="ECO:0000256" key="7">
    <source>
        <dbReference type="ARBA" id="ARBA00022729"/>
    </source>
</evidence>
<keyword evidence="13 14" id="KW-0998">Cell outer membrane</keyword>
<dbReference type="InterPro" id="IPR039426">
    <property type="entry name" value="TonB-dep_rcpt-like"/>
</dbReference>
<protein>
    <submittedName>
        <fullName evidence="18">TonB-dependent siderophore receptor</fullName>
    </submittedName>
</protein>
<dbReference type="PANTHER" id="PTHR32552:SF89">
    <property type="entry name" value="CATECHOLATE SIDEROPHORE RECEPTOR FIU"/>
    <property type="match status" value="1"/>
</dbReference>
<dbReference type="PROSITE" id="PS52016">
    <property type="entry name" value="TONB_DEPENDENT_REC_3"/>
    <property type="match status" value="1"/>
</dbReference>
<comment type="similarity">
    <text evidence="2 14 15">Belongs to the TonB-dependent receptor family.</text>
</comment>
<evidence type="ECO:0000256" key="11">
    <source>
        <dbReference type="ARBA" id="ARBA00023136"/>
    </source>
</evidence>
<dbReference type="InterPro" id="IPR012910">
    <property type="entry name" value="Plug_dom"/>
</dbReference>
<feature type="signal peptide" evidence="16">
    <location>
        <begin position="1"/>
        <end position="27"/>
    </location>
</feature>